<protein>
    <submittedName>
        <fullName evidence="3">Histidine kinase-like ATPase domain-containing protein</fullName>
    </submittedName>
</protein>
<dbReference type="InterPro" id="IPR050267">
    <property type="entry name" value="Anti-sigma-factor_SerPK"/>
</dbReference>
<evidence type="ECO:0000313" key="4">
    <source>
        <dbReference type="Proteomes" id="UP000198878"/>
    </source>
</evidence>
<keyword evidence="3" id="KW-0808">Transferase</keyword>
<keyword evidence="4" id="KW-1185">Reference proteome</keyword>
<name>A0A1H5RG92_9PSEU</name>
<proteinExistence type="predicted"/>
<dbReference type="STRING" id="218821.SAMN05421837_113222"/>
<dbReference type="AlphaFoldDB" id="A0A1H5RG92"/>
<dbReference type="PANTHER" id="PTHR35526">
    <property type="entry name" value="ANTI-SIGMA-F FACTOR RSBW-RELATED"/>
    <property type="match status" value="1"/>
</dbReference>
<dbReference type="Pfam" id="PF13581">
    <property type="entry name" value="HATPase_c_2"/>
    <property type="match status" value="1"/>
</dbReference>
<feature type="domain" description="Histidine kinase/HSP90-like ATPase" evidence="2">
    <location>
        <begin position="22"/>
        <end position="129"/>
    </location>
</feature>
<organism evidence="3 4">
    <name type="scientific">Amycolatopsis pretoriensis</name>
    <dbReference type="NCBI Taxonomy" id="218821"/>
    <lineage>
        <taxon>Bacteria</taxon>
        <taxon>Bacillati</taxon>
        <taxon>Actinomycetota</taxon>
        <taxon>Actinomycetes</taxon>
        <taxon>Pseudonocardiales</taxon>
        <taxon>Pseudonocardiaceae</taxon>
        <taxon>Amycolatopsis</taxon>
    </lineage>
</organism>
<evidence type="ECO:0000256" key="1">
    <source>
        <dbReference type="ARBA" id="ARBA00022527"/>
    </source>
</evidence>
<dbReference type="GO" id="GO:0004674">
    <property type="term" value="F:protein serine/threonine kinase activity"/>
    <property type="evidence" value="ECO:0007669"/>
    <property type="project" value="UniProtKB-KW"/>
</dbReference>
<keyword evidence="1" id="KW-0723">Serine/threonine-protein kinase</keyword>
<dbReference type="InterPro" id="IPR036890">
    <property type="entry name" value="HATPase_C_sf"/>
</dbReference>
<dbReference type="EMBL" id="FNUJ01000013">
    <property type="protein sequence ID" value="SEF37392.1"/>
    <property type="molecule type" value="Genomic_DNA"/>
</dbReference>
<dbReference type="CDD" id="cd16936">
    <property type="entry name" value="HATPase_RsbW-like"/>
    <property type="match status" value="1"/>
</dbReference>
<dbReference type="SUPFAM" id="SSF55874">
    <property type="entry name" value="ATPase domain of HSP90 chaperone/DNA topoisomerase II/histidine kinase"/>
    <property type="match status" value="1"/>
</dbReference>
<dbReference type="Gene3D" id="3.30.565.10">
    <property type="entry name" value="Histidine kinase-like ATPase, C-terminal domain"/>
    <property type="match status" value="1"/>
</dbReference>
<evidence type="ECO:0000313" key="3">
    <source>
        <dbReference type="EMBL" id="SEF37392.1"/>
    </source>
</evidence>
<dbReference type="PANTHER" id="PTHR35526:SF3">
    <property type="entry name" value="ANTI-SIGMA-F FACTOR RSBW"/>
    <property type="match status" value="1"/>
</dbReference>
<gene>
    <name evidence="3" type="ORF">SAMN05421837_113222</name>
</gene>
<sequence length="139" mass="14847">MQVSWDDTGQPGWHILGLRGTEPADLAHARQWVHDRLDALAEAHRADVLLVVNELLENAYVHAGGPRELRVHHTGDACEVTVAVADSGSGKPRTRVPGAPGGSGLALVEQLSAAWGVSHHDDGKLVWARVGCPRDEAGY</sequence>
<dbReference type="OrthoDB" id="3478628at2"/>
<evidence type="ECO:0000259" key="2">
    <source>
        <dbReference type="Pfam" id="PF13581"/>
    </source>
</evidence>
<reference evidence="4" key="1">
    <citation type="submission" date="2016-10" db="EMBL/GenBank/DDBJ databases">
        <authorList>
            <person name="Varghese N."/>
            <person name="Submissions S."/>
        </authorList>
    </citation>
    <scope>NUCLEOTIDE SEQUENCE [LARGE SCALE GENOMIC DNA]</scope>
    <source>
        <strain evidence="4">DSM 44654</strain>
    </source>
</reference>
<dbReference type="Proteomes" id="UP000198878">
    <property type="component" value="Unassembled WGS sequence"/>
</dbReference>
<keyword evidence="3" id="KW-0418">Kinase</keyword>
<accession>A0A1H5RG92</accession>
<dbReference type="InterPro" id="IPR003594">
    <property type="entry name" value="HATPase_dom"/>
</dbReference>